<keyword evidence="2" id="KW-1185">Reference proteome</keyword>
<proteinExistence type="predicted"/>
<dbReference type="AlphaFoldDB" id="A0AAV5B7M8"/>
<comment type="caution">
    <text evidence="1">The sequence shown here is derived from an EMBL/GenBank/DDBJ whole genome shotgun (WGS) entry which is preliminary data.</text>
</comment>
<reference evidence="1" key="1">
    <citation type="journal article" date="2022" name="Int. J. Syst. Evol. Microbiol.">
        <title>Granulimonas faecalis gen. nov., sp. nov., and Leptogranulimonas caecicola gen. nov., sp. nov., novel lactate-producing Atopobiaceae bacteria isolated from mouse intestines, and an emended description of the family Atopobiaceae.</title>
        <authorList>
            <person name="Morinaga K."/>
            <person name="Kusada H."/>
            <person name="Sakamoto S."/>
            <person name="Murakami T."/>
            <person name="Toyoda A."/>
            <person name="Mori H."/>
            <person name="Meng X.Y."/>
            <person name="Takashino M."/>
            <person name="Murotomi K."/>
            <person name="Tamaki H."/>
        </authorList>
    </citation>
    <scope>NUCLEOTIDE SEQUENCE</scope>
    <source>
        <strain evidence="1">OPF53</strain>
    </source>
</reference>
<dbReference type="RefSeq" id="WP_265591097.1">
    <property type="nucleotide sequence ID" value="NZ_BQKC01000002.1"/>
</dbReference>
<evidence type="ECO:0000313" key="1">
    <source>
        <dbReference type="EMBL" id="GJM56204.1"/>
    </source>
</evidence>
<evidence type="ECO:0000313" key="2">
    <source>
        <dbReference type="Proteomes" id="UP001055025"/>
    </source>
</evidence>
<organism evidence="1 2">
    <name type="scientific">Granulimonas faecalis</name>
    <dbReference type="NCBI Taxonomy" id="2894155"/>
    <lineage>
        <taxon>Bacteria</taxon>
        <taxon>Bacillati</taxon>
        <taxon>Actinomycetota</taxon>
        <taxon>Coriobacteriia</taxon>
        <taxon>Coriobacteriales</taxon>
        <taxon>Kribbibacteriaceae</taxon>
        <taxon>Granulimonas</taxon>
    </lineage>
</organism>
<sequence>MDQDIIRGYWPLYEDGAPVRIGDRIMGTFDPMTVESVTVYPNTTNVRSTPDVAGTRDHLHLSPGERVKRVGDAPEGVPCLGTGPDGDIGTCILEEDHQTWHIVIDGVRYGVGNYARRAIAEALDLTTSRKTLPSGIAWPEVDGEPVVPGDTLWDDEGFMINVTGVEFKGDGYCVLHVFNEHIRNVACTVDTTSKCFPTLTRTEPETVLDRDGVPIEVGDTVWHEADGTELHVIGFQHEEDGERIVTVERVRGPIDWDGCRCLSLSHVRPDSWERLAEDARNGLCDYWSCHDARCVDCPATVDGKDPAQRYGTDSCAHAMAVDIVARAKALAGVVGDE</sequence>
<protein>
    <submittedName>
        <fullName evidence="1">Uncharacterized protein</fullName>
    </submittedName>
</protein>
<gene>
    <name evidence="1" type="ORF">ATOP_18590</name>
</gene>
<accession>A0AAV5B7M8</accession>
<dbReference type="EMBL" id="BQKC01000002">
    <property type="protein sequence ID" value="GJM56204.1"/>
    <property type="molecule type" value="Genomic_DNA"/>
</dbReference>
<dbReference type="Proteomes" id="UP001055025">
    <property type="component" value="Unassembled WGS sequence"/>
</dbReference>
<name>A0AAV5B7M8_9ACTN</name>